<dbReference type="Gene3D" id="3.90.550.10">
    <property type="entry name" value="Spore Coat Polysaccharide Biosynthesis Protein SpsA, Chain A"/>
    <property type="match status" value="1"/>
</dbReference>
<feature type="domain" description="Glycosyltransferase 2-like" evidence="1">
    <location>
        <begin position="27"/>
        <end position="107"/>
    </location>
</feature>
<gene>
    <name evidence="2" type="ordered locus">LA2_09705</name>
</gene>
<evidence type="ECO:0000259" key="1">
    <source>
        <dbReference type="Pfam" id="PF00535"/>
    </source>
</evidence>
<dbReference type="AlphaFoldDB" id="E4SMV0"/>
<protein>
    <submittedName>
        <fullName evidence="2">Glycosyltransferase</fullName>
    </submittedName>
</protein>
<dbReference type="CAZy" id="GT2">
    <property type="family name" value="Glycosyltransferase Family 2"/>
</dbReference>
<dbReference type="InterPro" id="IPR001173">
    <property type="entry name" value="Glyco_trans_2-like"/>
</dbReference>
<evidence type="ECO:0000313" key="2">
    <source>
        <dbReference type="EMBL" id="ADQ59846.1"/>
    </source>
</evidence>
<reference evidence="2 3" key="1">
    <citation type="journal article" date="2011" name="J. Bacteriol.">
        <title>Genome sequence of Lactobacillus amylovorus GRL1112.</title>
        <authorList>
            <person name="Kant R."/>
            <person name="Paulin L."/>
            <person name="Alatalo E."/>
            <person name="de Vos W.M."/>
            <person name="Palva A."/>
        </authorList>
    </citation>
    <scope>NUCLEOTIDE SEQUENCE [LARGE SCALE GENOMIC DNA]</scope>
    <source>
        <strain evidence="2 3">GRL 1112</strain>
    </source>
</reference>
<dbReference type="Proteomes" id="UP000007033">
    <property type="component" value="Chromosome"/>
</dbReference>
<proteinExistence type="predicted"/>
<dbReference type="Pfam" id="PF00535">
    <property type="entry name" value="Glycos_transf_2"/>
    <property type="match status" value="1"/>
</dbReference>
<dbReference type="InterPro" id="IPR029044">
    <property type="entry name" value="Nucleotide-diphossugar_trans"/>
</dbReference>
<dbReference type="EMBL" id="CP002338">
    <property type="protein sequence ID" value="ADQ59846.1"/>
    <property type="molecule type" value="Genomic_DNA"/>
</dbReference>
<sequence length="272" mass="32487">MTKFKFCTGVIWYNPDKNAVKRIKILSEVFEKVFVYDNSENSNYNKVAQFDNVQYLFNGKNEGISIAFNKIARLAEKFDFLFALDQDTEIKGYQIIKLKEYIEKYFDPQIGIYCPNIYFKEKKSYKEEVSVVPFTITSCSMLSLKIFRQISGYDEKIFLDGVDWDYCIRLRIAGYFIKRINSIEVKQNLGFGFKNLFGIYEHSAARNYYIRYNRLYLINKFPDYFYGWKKIKHLYLANVKQVLSVIFFEKDKMMKLKMIKKANKDYECSTEK</sequence>
<dbReference type="HOGENOM" id="CLU_023845_9_1_9"/>
<organism evidence="2 3">
    <name type="scientific">Lactobacillus amylovorus (strain GRL 1112)</name>
    <dbReference type="NCBI Taxonomy" id="695560"/>
    <lineage>
        <taxon>Bacteria</taxon>
        <taxon>Bacillati</taxon>
        <taxon>Bacillota</taxon>
        <taxon>Bacilli</taxon>
        <taxon>Lactobacillales</taxon>
        <taxon>Lactobacillaceae</taxon>
        <taxon>Lactobacillus</taxon>
    </lineage>
</organism>
<dbReference type="KEGG" id="lam:LA2_09705"/>
<dbReference type="PATRIC" id="fig|695560.3.peg.1905"/>
<evidence type="ECO:0000313" key="3">
    <source>
        <dbReference type="Proteomes" id="UP000007033"/>
    </source>
</evidence>
<accession>E4SMV0</accession>
<dbReference type="SUPFAM" id="SSF53448">
    <property type="entry name" value="Nucleotide-diphospho-sugar transferases"/>
    <property type="match status" value="1"/>
</dbReference>
<name>E4SMV0_LACAR</name>
<dbReference type="RefSeq" id="WP_013438609.1">
    <property type="nucleotide sequence ID" value="NC_014724.1"/>
</dbReference>